<reference evidence="9" key="1">
    <citation type="journal article" date="2019" name="Int. J. Syst. Evol. Microbiol.">
        <title>The Global Catalogue of Microorganisms (GCM) 10K type strain sequencing project: providing services to taxonomists for standard genome sequencing and annotation.</title>
        <authorList>
            <consortium name="The Broad Institute Genomics Platform"/>
            <consortium name="The Broad Institute Genome Sequencing Center for Infectious Disease"/>
            <person name="Wu L."/>
            <person name="Ma J."/>
        </authorList>
    </citation>
    <scope>NUCLEOTIDE SEQUENCE [LARGE SCALE GENOMIC DNA]</scope>
    <source>
        <strain evidence="9">KCTC 32255</strain>
    </source>
</reference>
<feature type="domain" description="ABC-2 type transporter transmembrane" evidence="7">
    <location>
        <begin position="22"/>
        <end position="370"/>
    </location>
</feature>
<evidence type="ECO:0000256" key="6">
    <source>
        <dbReference type="SAM" id="Phobius"/>
    </source>
</evidence>
<evidence type="ECO:0000256" key="3">
    <source>
        <dbReference type="ARBA" id="ARBA00022692"/>
    </source>
</evidence>
<evidence type="ECO:0000256" key="4">
    <source>
        <dbReference type="ARBA" id="ARBA00022989"/>
    </source>
</evidence>
<dbReference type="RefSeq" id="WP_345395630.1">
    <property type="nucleotide sequence ID" value="NZ_BAABLA010000024.1"/>
</dbReference>
<keyword evidence="9" id="KW-1185">Reference proteome</keyword>
<keyword evidence="4 6" id="KW-1133">Transmembrane helix</keyword>
<dbReference type="PANTHER" id="PTHR30294">
    <property type="entry name" value="MEMBRANE COMPONENT OF ABC TRANSPORTER YHHJ-RELATED"/>
    <property type="match status" value="1"/>
</dbReference>
<dbReference type="Pfam" id="PF12698">
    <property type="entry name" value="ABC2_membrane_3"/>
    <property type="match status" value="1"/>
</dbReference>
<gene>
    <name evidence="8" type="ORF">ACFQGD_05115</name>
</gene>
<evidence type="ECO:0000313" key="9">
    <source>
        <dbReference type="Proteomes" id="UP001596337"/>
    </source>
</evidence>
<feature type="transmembrane region" description="Helical" evidence="6">
    <location>
        <begin position="221"/>
        <end position="247"/>
    </location>
</feature>
<dbReference type="Proteomes" id="UP001596337">
    <property type="component" value="Unassembled WGS sequence"/>
</dbReference>
<name>A0ABW2BUL0_9PSEU</name>
<feature type="transmembrane region" description="Helical" evidence="6">
    <location>
        <begin position="348"/>
        <end position="370"/>
    </location>
</feature>
<evidence type="ECO:0000256" key="2">
    <source>
        <dbReference type="ARBA" id="ARBA00022475"/>
    </source>
</evidence>
<dbReference type="InterPro" id="IPR051449">
    <property type="entry name" value="ABC-2_transporter_component"/>
</dbReference>
<keyword evidence="3 6" id="KW-0812">Transmembrane</keyword>
<accession>A0ABW2BUL0</accession>
<protein>
    <submittedName>
        <fullName evidence="8">ABC transporter permease</fullName>
    </submittedName>
</protein>
<feature type="transmembrane region" description="Helical" evidence="6">
    <location>
        <begin position="174"/>
        <end position="200"/>
    </location>
</feature>
<sequence>MTSAATVRLVAQRELILRLRTKWFLIGTLVIIAVMAGYVLLQMSVFGDDDRTRVGFAGQATGLSERVATAATELDFDVETTTVADVEAAKPDLSEGSLDAVVSGTAAELRVLVAEDLDPKLRAVLTELSRQEVLTAKLAEAGVPDPDRVMAEANATRVEVIAIDPSDAEHDQRLAIGAIMTFLLFMSINAYGTLVAQGVVEEKASRVVEILLATIRPWQLLLGKIVGIGLVGLIQLVAIAAAGIALALAADVLTLSGVAVGTLVWGVIWYLLGFFLYAALFAGSGALVSRQEDAQSVLTPVTMVLVVGFLAGFNVMIADPDGTAARVLSLVPLMSPILMPGRVAAGDVAVWETVLAIGLTLAAIVLVTYIGGRIYQNAVLHTGSRMKLAAALRG</sequence>
<comment type="caution">
    <text evidence="8">The sequence shown here is derived from an EMBL/GenBank/DDBJ whole genome shotgun (WGS) entry which is preliminary data.</text>
</comment>
<evidence type="ECO:0000313" key="8">
    <source>
        <dbReference type="EMBL" id="MFC6866518.1"/>
    </source>
</evidence>
<feature type="transmembrane region" description="Helical" evidence="6">
    <location>
        <begin position="23"/>
        <end position="41"/>
    </location>
</feature>
<organism evidence="8 9">
    <name type="scientific">Haloechinothrix salitolerans</name>
    <dbReference type="NCBI Taxonomy" id="926830"/>
    <lineage>
        <taxon>Bacteria</taxon>
        <taxon>Bacillati</taxon>
        <taxon>Actinomycetota</taxon>
        <taxon>Actinomycetes</taxon>
        <taxon>Pseudonocardiales</taxon>
        <taxon>Pseudonocardiaceae</taxon>
        <taxon>Haloechinothrix</taxon>
    </lineage>
</organism>
<keyword evidence="2" id="KW-1003">Cell membrane</keyword>
<proteinExistence type="predicted"/>
<evidence type="ECO:0000256" key="1">
    <source>
        <dbReference type="ARBA" id="ARBA00004651"/>
    </source>
</evidence>
<comment type="subcellular location">
    <subcellularLocation>
        <location evidence="1">Cell membrane</location>
        <topology evidence="1">Multi-pass membrane protein</topology>
    </subcellularLocation>
</comment>
<feature type="transmembrane region" description="Helical" evidence="6">
    <location>
        <begin position="267"/>
        <end position="288"/>
    </location>
</feature>
<feature type="transmembrane region" description="Helical" evidence="6">
    <location>
        <begin position="297"/>
        <end position="318"/>
    </location>
</feature>
<keyword evidence="5 6" id="KW-0472">Membrane</keyword>
<dbReference type="InterPro" id="IPR013525">
    <property type="entry name" value="ABC2_TM"/>
</dbReference>
<dbReference type="EMBL" id="JBHSXX010000001">
    <property type="protein sequence ID" value="MFC6866518.1"/>
    <property type="molecule type" value="Genomic_DNA"/>
</dbReference>
<evidence type="ECO:0000256" key="5">
    <source>
        <dbReference type="ARBA" id="ARBA00023136"/>
    </source>
</evidence>
<evidence type="ECO:0000259" key="7">
    <source>
        <dbReference type="Pfam" id="PF12698"/>
    </source>
</evidence>
<dbReference type="PANTHER" id="PTHR30294:SF29">
    <property type="entry name" value="MULTIDRUG ABC TRANSPORTER PERMEASE YBHS-RELATED"/>
    <property type="match status" value="1"/>
</dbReference>